<accession>A0A975KAV8</accession>
<dbReference type="Proteomes" id="UP000681425">
    <property type="component" value="Chromosome"/>
</dbReference>
<gene>
    <name evidence="2" type="ORF">KFK14_00555</name>
</gene>
<organism evidence="2 3">
    <name type="scientific">Sphingobium phenoxybenzoativorans</name>
    <dbReference type="NCBI Taxonomy" id="1592790"/>
    <lineage>
        <taxon>Bacteria</taxon>
        <taxon>Pseudomonadati</taxon>
        <taxon>Pseudomonadota</taxon>
        <taxon>Alphaproteobacteria</taxon>
        <taxon>Sphingomonadales</taxon>
        <taxon>Sphingomonadaceae</taxon>
        <taxon>Sphingobium</taxon>
    </lineage>
</organism>
<dbReference type="Gene3D" id="3.40.50.150">
    <property type="entry name" value="Vaccinia Virus protein VP39"/>
    <property type="match status" value="1"/>
</dbReference>
<dbReference type="GO" id="GO:0032259">
    <property type="term" value="P:methylation"/>
    <property type="evidence" value="ECO:0007669"/>
    <property type="project" value="UniProtKB-KW"/>
</dbReference>
<evidence type="ECO:0000313" key="2">
    <source>
        <dbReference type="EMBL" id="QUT08016.1"/>
    </source>
</evidence>
<dbReference type="AlphaFoldDB" id="A0A975KAV8"/>
<proteinExistence type="predicted"/>
<dbReference type="CDD" id="cd02440">
    <property type="entry name" value="AdoMet_MTases"/>
    <property type="match status" value="1"/>
</dbReference>
<name>A0A975KAV8_9SPHN</name>
<dbReference type="GO" id="GO:0008168">
    <property type="term" value="F:methyltransferase activity"/>
    <property type="evidence" value="ECO:0007669"/>
    <property type="project" value="UniProtKB-KW"/>
</dbReference>
<keyword evidence="2" id="KW-0808">Transferase</keyword>
<reference evidence="2" key="1">
    <citation type="submission" date="2021-04" db="EMBL/GenBank/DDBJ databases">
        <title>Isolation of p-tert-butylphenol degrading bacteria Sphingobium phenoxybenzoativorans Tas13 from active sludge.</title>
        <authorList>
            <person name="Li Y."/>
        </authorList>
    </citation>
    <scope>NUCLEOTIDE SEQUENCE</scope>
    <source>
        <strain evidence="2">Tas13</strain>
    </source>
</reference>
<dbReference type="SUPFAM" id="SSF53335">
    <property type="entry name" value="S-adenosyl-L-methionine-dependent methyltransferases"/>
    <property type="match status" value="1"/>
</dbReference>
<protein>
    <submittedName>
        <fullName evidence="2">Methyltransferase domain-containing protein</fullName>
    </submittedName>
</protein>
<dbReference type="KEGG" id="spph:KFK14_00555"/>
<feature type="domain" description="Methyltransferase" evidence="1">
    <location>
        <begin position="61"/>
        <end position="146"/>
    </location>
</feature>
<dbReference type="EMBL" id="CP073910">
    <property type="protein sequence ID" value="QUT08016.1"/>
    <property type="molecule type" value="Genomic_DNA"/>
</dbReference>
<evidence type="ECO:0000259" key="1">
    <source>
        <dbReference type="Pfam" id="PF13649"/>
    </source>
</evidence>
<dbReference type="InterPro" id="IPR029063">
    <property type="entry name" value="SAM-dependent_MTases_sf"/>
</dbReference>
<keyword evidence="2" id="KW-0489">Methyltransferase</keyword>
<keyword evidence="3" id="KW-1185">Reference proteome</keyword>
<dbReference type="InterPro" id="IPR041698">
    <property type="entry name" value="Methyltransf_25"/>
</dbReference>
<dbReference type="Pfam" id="PF13649">
    <property type="entry name" value="Methyltransf_25"/>
    <property type="match status" value="1"/>
</dbReference>
<sequence>MRDLSIRAQEEEQMDAADLPPADYAQVLAGLARVNVATLAMRPTLNFLARAGAVRAPFRLLDVGYGDGGMLRAIWRWAQKHGVACTLTGIDLNPKSEAVAKARHPAGAAIAYRTGDYRALSDEPWDFIVSSLVAHHMDDGERRDFLLFQERYARRGWFVNDLHRHAFAYHGFPLLARMLCVHRIVRQDGQLSIARSFRPPEWRAMLDDTGLADVAQVRRLFPFRLCVERRR</sequence>
<evidence type="ECO:0000313" key="3">
    <source>
        <dbReference type="Proteomes" id="UP000681425"/>
    </source>
</evidence>
<dbReference type="RefSeq" id="WP_212610954.1">
    <property type="nucleotide sequence ID" value="NZ_CP073910.1"/>
</dbReference>